<evidence type="ECO:0000313" key="2">
    <source>
        <dbReference type="Proteomes" id="UP000054928"/>
    </source>
</evidence>
<accession>A0A0N7L421</accession>
<dbReference type="RefSeq" id="XP_024573828.1">
    <property type="nucleotide sequence ID" value="XM_024722786.1"/>
</dbReference>
<name>A0A0N7L421_PLAHL</name>
<evidence type="ECO:0000313" key="1">
    <source>
        <dbReference type="EMBL" id="CEG37459.1"/>
    </source>
</evidence>
<sequence length="73" mass="8077">MELATSDYPTAADSDVRPSINSVGMVIGPVYLMVNGSESNYQGSDDKMIDQHKQNMDSRLVRQSKDECILKPV</sequence>
<keyword evidence="2" id="KW-1185">Reference proteome</keyword>
<dbReference type="EMBL" id="CCYD01000286">
    <property type="protein sequence ID" value="CEG37459.1"/>
    <property type="molecule type" value="Genomic_DNA"/>
</dbReference>
<dbReference type="Proteomes" id="UP000054928">
    <property type="component" value="Unassembled WGS sequence"/>
</dbReference>
<organism evidence="1 2">
    <name type="scientific">Plasmopara halstedii</name>
    <name type="common">Downy mildew of sunflower</name>
    <dbReference type="NCBI Taxonomy" id="4781"/>
    <lineage>
        <taxon>Eukaryota</taxon>
        <taxon>Sar</taxon>
        <taxon>Stramenopiles</taxon>
        <taxon>Oomycota</taxon>
        <taxon>Peronosporomycetes</taxon>
        <taxon>Peronosporales</taxon>
        <taxon>Peronosporaceae</taxon>
        <taxon>Plasmopara</taxon>
    </lineage>
</organism>
<proteinExistence type="predicted"/>
<reference evidence="2" key="1">
    <citation type="submission" date="2014-09" db="EMBL/GenBank/DDBJ databases">
        <authorList>
            <person name="Sharma Rahul"/>
            <person name="Thines Marco"/>
        </authorList>
    </citation>
    <scope>NUCLEOTIDE SEQUENCE [LARGE SCALE GENOMIC DNA]</scope>
</reference>
<dbReference type="AlphaFoldDB" id="A0A0N7L421"/>
<dbReference type="GeneID" id="36400107"/>
<protein>
    <submittedName>
        <fullName evidence="1">Uncharacterized protein</fullName>
    </submittedName>
</protein>